<gene>
    <name evidence="1" type="ORF">CTEN210_06935</name>
</gene>
<keyword evidence="2" id="KW-1185">Reference proteome</keyword>
<protein>
    <submittedName>
        <fullName evidence="1">Uncharacterized protein</fullName>
    </submittedName>
</protein>
<proteinExistence type="predicted"/>
<dbReference type="Proteomes" id="UP001054902">
    <property type="component" value="Unassembled WGS sequence"/>
</dbReference>
<dbReference type="AlphaFoldDB" id="A0AAD3CTQ9"/>
<name>A0AAD3CTQ9_9STRA</name>
<evidence type="ECO:0000313" key="1">
    <source>
        <dbReference type="EMBL" id="GFH50459.1"/>
    </source>
</evidence>
<comment type="caution">
    <text evidence="1">The sequence shown here is derived from an EMBL/GenBank/DDBJ whole genome shotgun (WGS) entry which is preliminary data.</text>
</comment>
<sequence length="265" mass="31305">MILNSKDIVREQTRSMLPEYKVYVRSIGVKFQIENTTRLVHDSHGDEQETLIFLHDHCRINENDTVIYLHNKGSFHPSRQNHKLRKFLTESALSKECVNMPDYCNVCASRMSPFPHPHTSGNMWTAKCSYVRMLMNPKKFRDKLDMIYNPFTRNKDHDSCNGLGRFSVEHWIYSHPKVSPCDVSNSSFAWSYRGVPSAPFQFDLKQAPRFKLPFYEKKVCPSQTIETRLKEYNAMYGEMPGKFWWGWTFYNISYTEQSRMTYFKG</sequence>
<dbReference type="EMBL" id="BLLK01000039">
    <property type="protein sequence ID" value="GFH50459.1"/>
    <property type="molecule type" value="Genomic_DNA"/>
</dbReference>
<evidence type="ECO:0000313" key="2">
    <source>
        <dbReference type="Proteomes" id="UP001054902"/>
    </source>
</evidence>
<reference evidence="1 2" key="1">
    <citation type="journal article" date="2021" name="Sci. Rep.">
        <title>The genome of the diatom Chaetoceros tenuissimus carries an ancient integrated fragment of an extant virus.</title>
        <authorList>
            <person name="Hongo Y."/>
            <person name="Kimura K."/>
            <person name="Takaki Y."/>
            <person name="Yoshida Y."/>
            <person name="Baba S."/>
            <person name="Kobayashi G."/>
            <person name="Nagasaki K."/>
            <person name="Hano T."/>
            <person name="Tomaru Y."/>
        </authorList>
    </citation>
    <scope>NUCLEOTIDE SEQUENCE [LARGE SCALE GENOMIC DNA]</scope>
    <source>
        <strain evidence="1 2">NIES-3715</strain>
    </source>
</reference>
<organism evidence="1 2">
    <name type="scientific">Chaetoceros tenuissimus</name>
    <dbReference type="NCBI Taxonomy" id="426638"/>
    <lineage>
        <taxon>Eukaryota</taxon>
        <taxon>Sar</taxon>
        <taxon>Stramenopiles</taxon>
        <taxon>Ochrophyta</taxon>
        <taxon>Bacillariophyta</taxon>
        <taxon>Coscinodiscophyceae</taxon>
        <taxon>Chaetocerotophycidae</taxon>
        <taxon>Chaetocerotales</taxon>
        <taxon>Chaetocerotaceae</taxon>
        <taxon>Chaetoceros</taxon>
    </lineage>
</organism>
<accession>A0AAD3CTQ9</accession>